<protein>
    <submittedName>
        <fullName evidence="3">Uncharacterized protein</fullName>
    </submittedName>
</protein>
<evidence type="ECO:0000313" key="3">
    <source>
        <dbReference type="EMBL" id="MFD0685231.1"/>
    </source>
</evidence>
<feature type="region of interest" description="Disordered" evidence="1">
    <location>
        <begin position="1"/>
        <end position="53"/>
    </location>
</feature>
<keyword evidence="2" id="KW-0812">Transmembrane</keyword>
<feature type="transmembrane region" description="Helical" evidence="2">
    <location>
        <begin position="74"/>
        <end position="95"/>
    </location>
</feature>
<keyword evidence="2" id="KW-1133">Transmembrane helix</keyword>
<proteinExistence type="predicted"/>
<reference evidence="4" key="1">
    <citation type="journal article" date="2019" name="Int. J. Syst. Evol. Microbiol.">
        <title>The Global Catalogue of Microorganisms (GCM) 10K type strain sequencing project: providing services to taxonomists for standard genome sequencing and annotation.</title>
        <authorList>
            <consortium name="The Broad Institute Genomics Platform"/>
            <consortium name="The Broad Institute Genome Sequencing Center for Infectious Disease"/>
            <person name="Wu L."/>
            <person name="Ma J."/>
        </authorList>
    </citation>
    <scope>NUCLEOTIDE SEQUENCE [LARGE SCALE GENOMIC DNA]</scope>
    <source>
        <strain evidence="4">JCM 9371</strain>
    </source>
</reference>
<feature type="transmembrane region" description="Helical" evidence="2">
    <location>
        <begin position="135"/>
        <end position="152"/>
    </location>
</feature>
<comment type="caution">
    <text evidence="3">The sequence shown here is derived from an EMBL/GenBank/DDBJ whole genome shotgun (WGS) entry which is preliminary data.</text>
</comment>
<dbReference type="RefSeq" id="WP_131761346.1">
    <property type="nucleotide sequence ID" value="NZ_CAACUY010000160.1"/>
</dbReference>
<sequence>MALHIGRKRHETIDDAPGATAERRTGRGHRLWPARKAGTTDTAARTAPAGTEPTRTVVVRPKRRRWLRSTHNPISAMILAAGWAAAAILVLGMLLTWGEANPGNTIVDATLDAGRWLATPFHDIFTRSDPKEQLYINWSIAAVVYYVLARAFSWMTRF</sequence>
<accession>A0ABW2XG44</accession>
<gene>
    <name evidence="3" type="ORF">ACFQZM_12040</name>
</gene>
<dbReference type="Proteomes" id="UP001597063">
    <property type="component" value="Unassembled WGS sequence"/>
</dbReference>
<evidence type="ECO:0000256" key="2">
    <source>
        <dbReference type="SAM" id="Phobius"/>
    </source>
</evidence>
<feature type="compositionally biased region" description="Basic residues" evidence="1">
    <location>
        <begin position="1"/>
        <end position="10"/>
    </location>
</feature>
<dbReference type="EMBL" id="JBHTGP010000006">
    <property type="protein sequence ID" value="MFD0685231.1"/>
    <property type="molecule type" value="Genomic_DNA"/>
</dbReference>
<keyword evidence="4" id="KW-1185">Reference proteome</keyword>
<keyword evidence="2" id="KW-0472">Membrane</keyword>
<evidence type="ECO:0000256" key="1">
    <source>
        <dbReference type="SAM" id="MobiDB-lite"/>
    </source>
</evidence>
<evidence type="ECO:0000313" key="4">
    <source>
        <dbReference type="Proteomes" id="UP001597063"/>
    </source>
</evidence>
<name>A0ABW2XG44_9ACTN</name>
<organism evidence="3 4">
    <name type="scientific">Actinomadura fibrosa</name>
    <dbReference type="NCBI Taxonomy" id="111802"/>
    <lineage>
        <taxon>Bacteria</taxon>
        <taxon>Bacillati</taxon>
        <taxon>Actinomycetota</taxon>
        <taxon>Actinomycetes</taxon>
        <taxon>Streptosporangiales</taxon>
        <taxon>Thermomonosporaceae</taxon>
        <taxon>Actinomadura</taxon>
    </lineage>
</organism>